<evidence type="ECO:0000313" key="1">
    <source>
        <dbReference type="EMBL" id="GAA5811609.1"/>
    </source>
</evidence>
<accession>A0ABP9YXQ2</accession>
<name>A0ABP9YXQ2_9FUNG</name>
<organism evidence="1 2">
    <name type="scientific">Mucor flavus</name>
    <dbReference type="NCBI Taxonomy" id="439312"/>
    <lineage>
        <taxon>Eukaryota</taxon>
        <taxon>Fungi</taxon>
        <taxon>Fungi incertae sedis</taxon>
        <taxon>Mucoromycota</taxon>
        <taxon>Mucoromycotina</taxon>
        <taxon>Mucoromycetes</taxon>
        <taxon>Mucorales</taxon>
        <taxon>Mucorineae</taxon>
        <taxon>Mucoraceae</taxon>
        <taxon>Mucor</taxon>
    </lineage>
</organism>
<gene>
    <name evidence="1" type="ORF">MFLAVUS_005049</name>
</gene>
<comment type="caution">
    <text evidence="1">The sequence shown here is derived from an EMBL/GenBank/DDBJ whole genome shotgun (WGS) entry which is preliminary data.</text>
</comment>
<dbReference type="Proteomes" id="UP001473302">
    <property type="component" value="Unassembled WGS sequence"/>
</dbReference>
<evidence type="ECO:0000313" key="2">
    <source>
        <dbReference type="Proteomes" id="UP001473302"/>
    </source>
</evidence>
<dbReference type="EMBL" id="BAABUK010000010">
    <property type="protein sequence ID" value="GAA5811609.1"/>
    <property type="molecule type" value="Genomic_DNA"/>
</dbReference>
<proteinExistence type="predicted"/>
<keyword evidence="2" id="KW-1185">Reference proteome</keyword>
<sequence length="585" mass="66803">MPLTPTAHNIASNYFESKENMIKWKCDICLATIPVAEWGDIHKLIDTKVTGFKEKEGKLALNHFTQSFNKIAENSEYAALQEKEKLEQEKQLNDIKLSRLTEAGMKRKIDDLLVAEKPCTSNSNNIVPETILNNNNNNYNNNLDETQSVSVQLKNDGIKLHHRYVRGEKMFSDELKRMSFGLSSILDLVDCCPEDQRSVIGEEIWNQLCDKYYNKYQIRPDSLQPKIEETLIIVEKMCKANKNNEARTYIDNVIKRYPDLKRSLKAIDFVLEVFEEQTYLFDPIVAKTLSENDYVTSAWLPLLKKCLYINENTVRALVGETSNSYTTSKKTDMYGSKTVGFKIDIRFVTSINDKVFDVGAAEAAKLDPMTDKIIEDEGKLLREGKDIVDKSLLTVLLEKSTPHVTGWVIQLSGLTGHIYSIHLAKPGLYVAIPQSAIHFPSKASPSTFSNTFKFLLYMCQSMNDLALEARDAISFFSLDKDSISNNLHMRRCRNSSKDLLSWIRPSYYTPPSHDCTQSVIPSYLPNNDFNASLDIFKEYVQYESDDEEKEKTTENAAIDVTGWTRLESGIFYNIYSNTYSECNPL</sequence>
<protein>
    <submittedName>
        <fullName evidence="1">Uncharacterized protein</fullName>
    </submittedName>
</protein>
<reference evidence="1 2" key="1">
    <citation type="submission" date="2024-04" db="EMBL/GenBank/DDBJ databases">
        <title>genome sequences of Mucor flavus KT1a and Helicostylum pulchrum KT1b strains isolated from the surface of a dry-aged beef.</title>
        <authorList>
            <person name="Toyotome T."/>
            <person name="Hosono M."/>
            <person name="Torimaru M."/>
            <person name="Fukuda K."/>
            <person name="Mikami N."/>
        </authorList>
    </citation>
    <scope>NUCLEOTIDE SEQUENCE [LARGE SCALE GENOMIC DNA]</scope>
    <source>
        <strain evidence="1 2">KT1a</strain>
    </source>
</reference>